<evidence type="ECO:0000256" key="3">
    <source>
        <dbReference type="ARBA" id="ARBA00022475"/>
    </source>
</evidence>
<protein>
    <submittedName>
        <fullName evidence="9">EamA-like transporter family protein</fullName>
    </submittedName>
</protein>
<gene>
    <name evidence="9" type="ORF">CLHUN_10750</name>
</gene>
<dbReference type="InterPro" id="IPR000620">
    <property type="entry name" value="EamA_dom"/>
</dbReference>
<feature type="transmembrane region" description="Helical" evidence="7">
    <location>
        <begin position="187"/>
        <end position="205"/>
    </location>
</feature>
<keyword evidence="4 7" id="KW-0812">Transmembrane</keyword>
<keyword evidence="3" id="KW-1003">Cell membrane</keyword>
<dbReference type="Pfam" id="PF00892">
    <property type="entry name" value="EamA"/>
    <property type="match status" value="2"/>
</dbReference>
<feature type="domain" description="EamA" evidence="8">
    <location>
        <begin position="17"/>
        <end position="145"/>
    </location>
</feature>
<organism evidence="9 10">
    <name type="scientific">Ruminiclostridium hungatei</name>
    <name type="common">Clostridium hungatei</name>
    <dbReference type="NCBI Taxonomy" id="48256"/>
    <lineage>
        <taxon>Bacteria</taxon>
        <taxon>Bacillati</taxon>
        <taxon>Bacillota</taxon>
        <taxon>Clostridia</taxon>
        <taxon>Eubacteriales</taxon>
        <taxon>Oscillospiraceae</taxon>
        <taxon>Ruminiclostridium</taxon>
    </lineage>
</organism>
<keyword evidence="5 7" id="KW-1133">Transmembrane helix</keyword>
<dbReference type="EMBL" id="MZGX01000005">
    <property type="protein sequence ID" value="OPX45188.1"/>
    <property type="molecule type" value="Genomic_DNA"/>
</dbReference>
<proteinExistence type="inferred from homology"/>
<evidence type="ECO:0000256" key="5">
    <source>
        <dbReference type="ARBA" id="ARBA00022989"/>
    </source>
</evidence>
<evidence type="ECO:0000256" key="7">
    <source>
        <dbReference type="SAM" id="Phobius"/>
    </source>
</evidence>
<keyword evidence="6 7" id="KW-0472">Membrane</keyword>
<dbReference type="InterPro" id="IPR051258">
    <property type="entry name" value="Diverse_Substrate_Transporter"/>
</dbReference>
<evidence type="ECO:0000256" key="2">
    <source>
        <dbReference type="ARBA" id="ARBA00007362"/>
    </source>
</evidence>
<evidence type="ECO:0000256" key="6">
    <source>
        <dbReference type="ARBA" id="ARBA00023136"/>
    </source>
</evidence>
<feature type="domain" description="EamA" evidence="8">
    <location>
        <begin position="156"/>
        <end position="289"/>
    </location>
</feature>
<feature type="transmembrane region" description="Helical" evidence="7">
    <location>
        <begin position="101"/>
        <end position="120"/>
    </location>
</feature>
<feature type="transmembrane region" description="Helical" evidence="7">
    <location>
        <begin position="129"/>
        <end position="146"/>
    </location>
</feature>
<name>A0A1V4SMS4_RUMHU</name>
<feature type="transmembrane region" description="Helical" evidence="7">
    <location>
        <begin position="211"/>
        <end position="236"/>
    </location>
</feature>
<comment type="subcellular location">
    <subcellularLocation>
        <location evidence="1">Cell membrane</location>
        <topology evidence="1">Multi-pass membrane protein</topology>
    </subcellularLocation>
</comment>
<accession>A0A1V4SMS4</accession>
<comment type="caution">
    <text evidence="9">The sequence shown here is derived from an EMBL/GenBank/DDBJ whole genome shotgun (WGS) entry which is preliminary data.</text>
</comment>
<dbReference type="SUPFAM" id="SSF103481">
    <property type="entry name" value="Multidrug resistance efflux transporter EmrE"/>
    <property type="match status" value="2"/>
</dbReference>
<evidence type="ECO:0000256" key="1">
    <source>
        <dbReference type="ARBA" id="ARBA00004651"/>
    </source>
</evidence>
<feature type="transmembrane region" description="Helical" evidence="7">
    <location>
        <begin position="272"/>
        <end position="289"/>
    </location>
</feature>
<dbReference type="GO" id="GO:0005886">
    <property type="term" value="C:plasma membrane"/>
    <property type="evidence" value="ECO:0007669"/>
    <property type="project" value="UniProtKB-SubCell"/>
</dbReference>
<evidence type="ECO:0000313" key="9">
    <source>
        <dbReference type="EMBL" id="OPX45188.1"/>
    </source>
</evidence>
<feature type="transmembrane region" description="Helical" evidence="7">
    <location>
        <begin position="248"/>
        <end position="266"/>
    </location>
</feature>
<sequence length="306" mass="33712">MSQNEKHLKGERISEATLLVITIIWGSSFMVTHFAFAAGLSPLFILMCRFSIAAVFMGIFYFKRIIKALRVAHIKYGILLGSIFFLAFYTSLVGLKYSSPSNNAIITCTNVVIVPLIWWLKTRIRPRSSVFFSCAISLVGLLVISLDFSQGFTLHMGDIFSFLSAILFAAQIVSIGEMSQHIDHCELVFMEFLTAAFLSVAFYLLTERGAYYFTDLSSVLSILYLGIVCTCICFLLQAWAMRSVNSTRGAVIMSTEALFGSIISILAGSDVLSWRIIIGGLLITSAVILPELKPKQSSGAVSRING</sequence>
<dbReference type="RefSeq" id="WP_080063521.1">
    <property type="nucleotide sequence ID" value="NZ_MZGX01000005.1"/>
</dbReference>
<dbReference type="PANTHER" id="PTHR42920:SF5">
    <property type="entry name" value="EAMA DOMAIN-CONTAINING PROTEIN"/>
    <property type="match status" value="1"/>
</dbReference>
<keyword evidence="10" id="KW-1185">Reference proteome</keyword>
<dbReference type="OrthoDB" id="9804865at2"/>
<feature type="transmembrane region" description="Helical" evidence="7">
    <location>
        <begin position="74"/>
        <end position="95"/>
    </location>
</feature>
<evidence type="ECO:0000313" key="10">
    <source>
        <dbReference type="Proteomes" id="UP000191554"/>
    </source>
</evidence>
<dbReference type="AlphaFoldDB" id="A0A1V4SMS4"/>
<dbReference type="Proteomes" id="UP000191554">
    <property type="component" value="Unassembled WGS sequence"/>
</dbReference>
<feature type="transmembrane region" description="Helical" evidence="7">
    <location>
        <begin position="152"/>
        <end position="175"/>
    </location>
</feature>
<evidence type="ECO:0000256" key="4">
    <source>
        <dbReference type="ARBA" id="ARBA00022692"/>
    </source>
</evidence>
<dbReference type="InterPro" id="IPR037185">
    <property type="entry name" value="EmrE-like"/>
</dbReference>
<evidence type="ECO:0000259" key="8">
    <source>
        <dbReference type="Pfam" id="PF00892"/>
    </source>
</evidence>
<reference evidence="9 10" key="1">
    <citation type="submission" date="2017-03" db="EMBL/GenBank/DDBJ databases">
        <title>Genome sequence of Clostridium hungatei DSM 14427.</title>
        <authorList>
            <person name="Poehlein A."/>
            <person name="Daniel R."/>
        </authorList>
    </citation>
    <scope>NUCLEOTIDE SEQUENCE [LARGE SCALE GENOMIC DNA]</scope>
    <source>
        <strain evidence="9 10">DSM 14427</strain>
    </source>
</reference>
<feature type="transmembrane region" description="Helical" evidence="7">
    <location>
        <begin position="43"/>
        <end position="62"/>
    </location>
</feature>
<feature type="transmembrane region" description="Helical" evidence="7">
    <location>
        <begin position="16"/>
        <end position="37"/>
    </location>
</feature>
<comment type="similarity">
    <text evidence="2">Belongs to the EamA transporter family.</text>
</comment>
<dbReference type="PANTHER" id="PTHR42920">
    <property type="entry name" value="OS03G0707200 PROTEIN-RELATED"/>
    <property type="match status" value="1"/>
</dbReference>